<evidence type="ECO:0000256" key="12">
    <source>
        <dbReference type="PROSITE-ProRule" id="PRU00047"/>
    </source>
</evidence>
<dbReference type="FunFam" id="2.40.50.140:FF:000117">
    <property type="entry name" value="Replication protein A subunit"/>
    <property type="match status" value="1"/>
</dbReference>
<dbReference type="NCBIfam" id="TIGR00617">
    <property type="entry name" value="rpa1"/>
    <property type="match status" value="1"/>
</dbReference>
<evidence type="ECO:0000256" key="11">
    <source>
        <dbReference type="ARBA" id="ARBA00023242"/>
    </source>
</evidence>
<keyword evidence="10" id="KW-0234">DNA repair</keyword>
<evidence type="ECO:0000259" key="14">
    <source>
        <dbReference type="PROSITE" id="PS50158"/>
    </source>
</evidence>
<keyword evidence="3 13" id="KW-0235">DNA replication</keyword>
<proteinExistence type="inferred from homology"/>
<evidence type="ECO:0000256" key="3">
    <source>
        <dbReference type="ARBA" id="ARBA00022705"/>
    </source>
</evidence>
<evidence type="ECO:0000313" key="15">
    <source>
        <dbReference type="EMBL" id="KAH7284321.1"/>
    </source>
</evidence>
<dbReference type="FunFam" id="2.40.50.140:FF:000090">
    <property type="entry name" value="Replication protein A subunit"/>
    <property type="match status" value="1"/>
</dbReference>
<dbReference type="CDD" id="cd04476">
    <property type="entry name" value="RPA1_DBD_C"/>
    <property type="match status" value="1"/>
</dbReference>
<dbReference type="GO" id="GO:0006260">
    <property type="term" value="P:DNA replication"/>
    <property type="evidence" value="ECO:0007669"/>
    <property type="project" value="UniProtKB-KW"/>
</dbReference>
<dbReference type="Pfam" id="PF16900">
    <property type="entry name" value="REPA_OB_2"/>
    <property type="match status" value="1"/>
</dbReference>
<feature type="domain" description="CCHC-type" evidence="14">
    <location>
        <begin position="768"/>
        <end position="782"/>
    </location>
</feature>
<dbReference type="GO" id="GO:0003677">
    <property type="term" value="F:DNA binding"/>
    <property type="evidence" value="ECO:0007669"/>
    <property type="project" value="UniProtKB-KW"/>
</dbReference>
<protein>
    <recommendedName>
        <fullName evidence="13">Replication protein A subunit</fullName>
    </recommendedName>
</protein>
<evidence type="ECO:0000256" key="7">
    <source>
        <dbReference type="ARBA" id="ARBA00022833"/>
    </source>
</evidence>
<keyword evidence="16" id="KW-1185">Reference proteome</keyword>
<dbReference type="Gene3D" id="4.10.60.10">
    <property type="entry name" value="Zinc finger, CCHC-type"/>
    <property type="match status" value="1"/>
</dbReference>
<dbReference type="FunFam" id="2.40.50.140:FF:000064">
    <property type="entry name" value="Replication protein A subunit"/>
    <property type="match status" value="1"/>
</dbReference>
<evidence type="ECO:0000256" key="1">
    <source>
        <dbReference type="ARBA" id="ARBA00004123"/>
    </source>
</evidence>
<evidence type="ECO:0000256" key="2">
    <source>
        <dbReference type="ARBA" id="ARBA00005690"/>
    </source>
</evidence>
<sequence>MSISLTTNAIFALNGGEMNLKPVVQVLDVRQIGTGQSVQARYRLVLSDGCHAQQAMLATQLNAYINSGQVLKGSIIRLVEYICNTIQQRKIIILLNLEVMMSVSEIVGDPKVSSVCESPFQPGSLTIDSNGNRRQEAGIFETNGKDAAEVGFPVAKRTQAASFQGHGENALGTSPCKTGGSSLLSRFHANGTNYGRQVGDPTFCQPVTVFPNRLPISADEIASGIVPIASLNPYRGRWTVKARVTSKGEIRRFNNAKGEGKVFSFDLLDAEGGEVRVTCFNNIADQFYEHIEVGGIYMISKGSLKPAQRSFNHLKNDWEVFLESSSTVERCTDDDDSIPQQQFDFKPINEVGQLDVLAMVDVIGVVDRINATVLVMRKNGIEIPKKAVQLRDASGWSVELTMWGAFCDNEGQKLHEICDSGLFPVLAVKGGRISEFDGKSIGTVSCTQLFIDPKLPQALDARAWFDQGGKNTVAKSISKESAYSHRINMRKTITQIKDEQLGHADKPDWIAVRVTISFIKTDNFYYTACPLPAGDRQCNKKVVKNTEGTWRCDRCDKPVTDCDYRYLLSLQVQDYTGVNWVTAFQEAGEEIIGISAKDLCTWKEDESPMFRAAIRKVLFTQRLFKLKIKQEQYNDEMRVKCTVINSEKLDYAAESRIMIGEIKKLTKISPLKQSTMRPPTAPPVNYLNDPHLRVHARGPIAGRGFGGLGGTDVGGQFVSEAPNRHGNFSCYKCGGPHDPRNCLDNMAIEQNIGYPAAINGTLGSGNSCFKCGQGGHWARDCPIQYGNGTFARESRGIRGYQGTGFGRVF</sequence>
<comment type="function">
    <text evidence="13">Component of the replication protein A complex (RPA) required for DNA recombination, repair and replication. The activity of RPA is mediated by single-stranded DNA binding and protein interactions. Probably involved in repair of double-strand DNA breaks (DSBs) induced by genotoxic stresses.</text>
</comment>
<evidence type="ECO:0000313" key="16">
    <source>
        <dbReference type="Proteomes" id="UP000825935"/>
    </source>
</evidence>
<dbReference type="GO" id="GO:0006281">
    <property type="term" value="P:DNA repair"/>
    <property type="evidence" value="ECO:0007669"/>
    <property type="project" value="UniProtKB-KW"/>
</dbReference>
<evidence type="ECO:0000256" key="4">
    <source>
        <dbReference type="ARBA" id="ARBA00022723"/>
    </source>
</evidence>
<dbReference type="OrthoDB" id="1751331at2759"/>
<dbReference type="Pfam" id="PF08646">
    <property type="entry name" value="Rep_fac-A_C"/>
    <property type="match status" value="1"/>
</dbReference>
<dbReference type="InterPro" id="IPR036875">
    <property type="entry name" value="Znf_CCHC_sf"/>
</dbReference>
<dbReference type="SMART" id="SM00343">
    <property type="entry name" value="ZnF_C2HC"/>
    <property type="match status" value="2"/>
</dbReference>
<dbReference type="InterPro" id="IPR031657">
    <property type="entry name" value="REPA_OB_2"/>
</dbReference>
<dbReference type="FunFam" id="2.40.50.140:FF:000041">
    <property type="entry name" value="Replication protein A subunit"/>
    <property type="match status" value="1"/>
</dbReference>
<dbReference type="InterPro" id="IPR004365">
    <property type="entry name" value="NA-bd_OB_tRNA"/>
</dbReference>
<keyword evidence="8 13" id="KW-0238">DNA-binding</keyword>
<dbReference type="PANTHER" id="PTHR47165:SF4">
    <property type="entry name" value="OS03G0429900 PROTEIN"/>
    <property type="match status" value="1"/>
</dbReference>
<keyword evidence="4 13" id="KW-0479">Metal-binding</keyword>
<dbReference type="GO" id="GO:0006310">
    <property type="term" value="P:DNA recombination"/>
    <property type="evidence" value="ECO:0007669"/>
    <property type="project" value="UniProtKB-KW"/>
</dbReference>
<dbReference type="CDD" id="cd04474">
    <property type="entry name" value="RPA1_DBD_A"/>
    <property type="match status" value="1"/>
</dbReference>
<keyword evidence="7 13" id="KW-0862">Zinc</keyword>
<gene>
    <name evidence="15" type="ORF">KP509_34G049100</name>
</gene>
<dbReference type="InterPro" id="IPR007199">
    <property type="entry name" value="Rep_factor-A_N"/>
</dbReference>
<dbReference type="Pfam" id="PF01336">
    <property type="entry name" value="tRNA_anti-codon"/>
    <property type="match status" value="1"/>
</dbReference>
<keyword evidence="5" id="KW-0227">DNA damage</keyword>
<comment type="similarity">
    <text evidence="2 13">Belongs to the replication factor A protein 1 family.</text>
</comment>
<name>A0A8T2QM27_CERRI</name>
<organism evidence="15 16">
    <name type="scientific">Ceratopteris richardii</name>
    <name type="common">Triangle waterfern</name>
    <dbReference type="NCBI Taxonomy" id="49495"/>
    <lineage>
        <taxon>Eukaryota</taxon>
        <taxon>Viridiplantae</taxon>
        <taxon>Streptophyta</taxon>
        <taxon>Embryophyta</taxon>
        <taxon>Tracheophyta</taxon>
        <taxon>Polypodiopsida</taxon>
        <taxon>Polypodiidae</taxon>
        <taxon>Polypodiales</taxon>
        <taxon>Pteridineae</taxon>
        <taxon>Pteridaceae</taxon>
        <taxon>Parkerioideae</taxon>
        <taxon>Ceratopteris</taxon>
    </lineage>
</organism>
<dbReference type="OMA" id="RSEFNGG"/>
<dbReference type="PROSITE" id="PS50158">
    <property type="entry name" value="ZF_CCHC"/>
    <property type="match status" value="1"/>
</dbReference>
<dbReference type="InterPro" id="IPR001878">
    <property type="entry name" value="Znf_CCHC"/>
</dbReference>
<dbReference type="Pfam" id="PF04057">
    <property type="entry name" value="Rep-A_N"/>
    <property type="match status" value="1"/>
</dbReference>
<evidence type="ECO:0000256" key="5">
    <source>
        <dbReference type="ARBA" id="ARBA00022763"/>
    </source>
</evidence>
<dbReference type="GO" id="GO:0005634">
    <property type="term" value="C:nucleus"/>
    <property type="evidence" value="ECO:0007669"/>
    <property type="project" value="UniProtKB-SubCell"/>
</dbReference>
<dbReference type="Gene3D" id="2.40.50.140">
    <property type="entry name" value="Nucleic acid-binding proteins"/>
    <property type="match status" value="4"/>
</dbReference>
<dbReference type="GO" id="GO:0008270">
    <property type="term" value="F:zinc ion binding"/>
    <property type="evidence" value="ECO:0007669"/>
    <property type="project" value="UniProtKB-KW"/>
</dbReference>
<keyword evidence="9" id="KW-0233">DNA recombination</keyword>
<accession>A0A8T2QM27</accession>
<comment type="subcellular location">
    <subcellularLocation>
        <location evidence="1 13">Nucleus</location>
    </subcellularLocation>
</comment>
<dbReference type="CDD" id="cd04477">
    <property type="entry name" value="RPA1N"/>
    <property type="match status" value="1"/>
</dbReference>
<dbReference type="CDD" id="cd04475">
    <property type="entry name" value="RPA1_DBD_B"/>
    <property type="match status" value="1"/>
</dbReference>
<dbReference type="SUPFAM" id="SSF50249">
    <property type="entry name" value="Nucleic acid-binding proteins"/>
    <property type="match status" value="4"/>
</dbReference>
<dbReference type="GO" id="GO:0007140">
    <property type="term" value="P:male meiotic nuclear division"/>
    <property type="evidence" value="ECO:0007669"/>
    <property type="project" value="UniProtKB-ARBA"/>
</dbReference>
<dbReference type="Proteomes" id="UP000825935">
    <property type="component" value="Chromosome 34"/>
</dbReference>
<evidence type="ECO:0000256" key="13">
    <source>
        <dbReference type="RuleBase" id="RU364130"/>
    </source>
</evidence>
<comment type="subunit">
    <text evidence="13">Heterotrimer of RPA1, RPA2 and RPA3 (canonical replication protein A complex).</text>
</comment>
<dbReference type="Pfam" id="PF00098">
    <property type="entry name" value="zf-CCHC"/>
    <property type="match status" value="1"/>
</dbReference>
<dbReference type="PANTHER" id="PTHR47165">
    <property type="entry name" value="OS03G0429900 PROTEIN"/>
    <property type="match status" value="1"/>
</dbReference>
<evidence type="ECO:0000256" key="8">
    <source>
        <dbReference type="ARBA" id="ARBA00023125"/>
    </source>
</evidence>
<dbReference type="SUPFAM" id="SSF57756">
    <property type="entry name" value="Retrovirus zinc finger-like domains"/>
    <property type="match status" value="1"/>
</dbReference>
<dbReference type="InterPro" id="IPR004591">
    <property type="entry name" value="Rfa1"/>
</dbReference>
<evidence type="ECO:0000256" key="10">
    <source>
        <dbReference type="ARBA" id="ARBA00023204"/>
    </source>
</evidence>
<dbReference type="InterPro" id="IPR013955">
    <property type="entry name" value="Rep_factor-A_C"/>
</dbReference>
<dbReference type="AlphaFoldDB" id="A0A8T2QM27"/>
<evidence type="ECO:0000256" key="9">
    <source>
        <dbReference type="ARBA" id="ARBA00023172"/>
    </source>
</evidence>
<evidence type="ECO:0000256" key="6">
    <source>
        <dbReference type="ARBA" id="ARBA00022771"/>
    </source>
</evidence>
<dbReference type="EMBL" id="CM035439">
    <property type="protein sequence ID" value="KAH7284321.1"/>
    <property type="molecule type" value="Genomic_DNA"/>
</dbReference>
<reference evidence="15" key="1">
    <citation type="submission" date="2021-08" db="EMBL/GenBank/DDBJ databases">
        <title>WGS assembly of Ceratopteris richardii.</title>
        <authorList>
            <person name="Marchant D.B."/>
            <person name="Chen G."/>
            <person name="Jenkins J."/>
            <person name="Shu S."/>
            <person name="Leebens-Mack J."/>
            <person name="Grimwood J."/>
            <person name="Schmutz J."/>
            <person name="Soltis P."/>
            <person name="Soltis D."/>
            <person name="Chen Z.-H."/>
        </authorList>
    </citation>
    <scope>NUCLEOTIDE SEQUENCE</scope>
    <source>
        <strain evidence="15">Whitten #5841</strain>
        <tissue evidence="15">Leaf</tissue>
    </source>
</reference>
<dbReference type="InterPro" id="IPR047192">
    <property type="entry name" value="Euk_RPA1_DBD_C"/>
</dbReference>
<dbReference type="InterPro" id="IPR012340">
    <property type="entry name" value="NA-bd_OB-fold"/>
</dbReference>
<keyword evidence="6 12" id="KW-0863">Zinc-finger</keyword>
<comment type="caution">
    <text evidence="15">The sequence shown here is derived from an EMBL/GenBank/DDBJ whole genome shotgun (WGS) entry which is preliminary data.</text>
</comment>
<keyword evidence="11 13" id="KW-0539">Nucleus</keyword>